<accession>A0AAN8XBD4</accession>
<dbReference type="InterPro" id="IPR038071">
    <property type="entry name" value="UROD/MetE-like_sf"/>
</dbReference>
<comment type="function">
    <text evidence="11">Catalyzes the sequential decarboxylation of the four acetate side chains of uroporphyrinogen to form coproporphyrinogen and participates in the fifth step in the heme biosynthetic pathway. Isomer I or isomer III of uroporphyrinogen may serve as substrate, but only coproporphyrinogen III can ultimately be converted to heme. In vitro also decarboxylates pentacarboxylate porphyrinogen I.</text>
</comment>
<organism evidence="15 16">
    <name type="scientific">Halocaridina rubra</name>
    <name type="common">Hawaiian red shrimp</name>
    <dbReference type="NCBI Taxonomy" id="373956"/>
    <lineage>
        <taxon>Eukaryota</taxon>
        <taxon>Metazoa</taxon>
        <taxon>Ecdysozoa</taxon>
        <taxon>Arthropoda</taxon>
        <taxon>Crustacea</taxon>
        <taxon>Multicrustacea</taxon>
        <taxon>Malacostraca</taxon>
        <taxon>Eumalacostraca</taxon>
        <taxon>Eucarida</taxon>
        <taxon>Decapoda</taxon>
        <taxon>Pleocyemata</taxon>
        <taxon>Caridea</taxon>
        <taxon>Atyoidea</taxon>
        <taxon>Atyidae</taxon>
        <taxon>Halocaridina</taxon>
    </lineage>
</organism>
<comment type="subcellular location">
    <subcellularLocation>
        <location evidence="1">Cytoplasm</location>
        <location evidence="1">Cytosol</location>
    </subcellularLocation>
</comment>
<keyword evidence="10" id="KW-0627">Porphyrin biosynthesis</keyword>
<comment type="caution">
    <text evidence="15">The sequence shown here is derived from an EMBL/GenBank/DDBJ whole genome shotgun (WGS) entry which is preliminary data.</text>
</comment>
<evidence type="ECO:0000256" key="8">
    <source>
        <dbReference type="ARBA" id="ARBA00022793"/>
    </source>
</evidence>
<dbReference type="SUPFAM" id="SSF51726">
    <property type="entry name" value="UROD/MetE-like"/>
    <property type="match status" value="1"/>
</dbReference>
<keyword evidence="8" id="KW-0210">Decarboxylase</keyword>
<protein>
    <recommendedName>
        <fullName evidence="6">Uroporphyrinogen decarboxylase</fullName>
        <ecNumber evidence="5">4.1.1.37</ecNumber>
    </recommendedName>
</protein>
<evidence type="ECO:0000256" key="12">
    <source>
        <dbReference type="ARBA" id="ARBA00047341"/>
    </source>
</evidence>
<evidence type="ECO:0000256" key="10">
    <source>
        <dbReference type="ARBA" id="ARBA00023244"/>
    </source>
</evidence>
<evidence type="ECO:0000256" key="11">
    <source>
        <dbReference type="ARBA" id="ARBA00045708"/>
    </source>
</evidence>
<gene>
    <name evidence="15" type="ORF">SK128_004175</name>
</gene>
<keyword evidence="7" id="KW-0963">Cytoplasm</keyword>
<evidence type="ECO:0000256" key="7">
    <source>
        <dbReference type="ARBA" id="ARBA00022490"/>
    </source>
</evidence>
<sequence length="164" mass="18539">MFDCVLVFQILQVFESHAEHLGPQLFREFALPYLKQICEEVKADVKKAGFDDIPMIVFPKGGHFALKDLAALDYEVIGIDWTVDPAWAREVVGPNKALQGNLDPCTLYADKKYIDDAVKAMINKFGRQRYIANLGHGIYPDMDPEHVATFVDAVHKHSKKPDTH</sequence>
<comment type="pathway">
    <text evidence="2">Porphyrin-containing compound metabolism; protoporphyrin-IX biosynthesis; coproporphyrinogen-III from 5-aminolevulinate: step 4/4.</text>
</comment>
<dbReference type="GO" id="GO:0005829">
    <property type="term" value="C:cytosol"/>
    <property type="evidence" value="ECO:0007669"/>
    <property type="project" value="UniProtKB-SubCell"/>
</dbReference>
<evidence type="ECO:0000313" key="15">
    <source>
        <dbReference type="EMBL" id="KAK7075469.1"/>
    </source>
</evidence>
<dbReference type="EC" id="4.1.1.37" evidence="5"/>
<feature type="domain" description="Uroporphyrinogen decarboxylase (URO-D)" evidence="14">
    <location>
        <begin position="9"/>
        <end position="157"/>
    </location>
</feature>
<evidence type="ECO:0000256" key="2">
    <source>
        <dbReference type="ARBA" id="ARBA00004804"/>
    </source>
</evidence>
<keyword evidence="16" id="KW-1185">Reference proteome</keyword>
<dbReference type="PANTHER" id="PTHR21091">
    <property type="entry name" value="METHYLTETRAHYDROFOLATE:HOMOCYSTEINE METHYLTRANSFERASE RELATED"/>
    <property type="match status" value="1"/>
</dbReference>
<proteinExistence type="inferred from homology"/>
<name>A0AAN8XBD4_HALRR</name>
<dbReference type="AlphaFoldDB" id="A0AAN8XBD4"/>
<evidence type="ECO:0000313" key="16">
    <source>
        <dbReference type="Proteomes" id="UP001381693"/>
    </source>
</evidence>
<dbReference type="FunFam" id="3.20.20.210:FF:000008">
    <property type="entry name" value="Uroporphyrinogen decarboxylase"/>
    <property type="match status" value="1"/>
</dbReference>
<dbReference type="EMBL" id="JAXCGZ010010591">
    <property type="protein sequence ID" value="KAK7075469.1"/>
    <property type="molecule type" value="Genomic_DNA"/>
</dbReference>
<dbReference type="Proteomes" id="UP001381693">
    <property type="component" value="Unassembled WGS sequence"/>
</dbReference>
<evidence type="ECO:0000256" key="3">
    <source>
        <dbReference type="ARBA" id="ARBA00009935"/>
    </source>
</evidence>
<evidence type="ECO:0000256" key="9">
    <source>
        <dbReference type="ARBA" id="ARBA00023239"/>
    </source>
</evidence>
<dbReference type="GO" id="GO:0004853">
    <property type="term" value="F:uroporphyrinogen decarboxylase activity"/>
    <property type="evidence" value="ECO:0007669"/>
    <property type="project" value="UniProtKB-EC"/>
</dbReference>
<comment type="subunit">
    <text evidence="4">Homodimer.</text>
</comment>
<evidence type="ECO:0000259" key="14">
    <source>
        <dbReference type="Pfam" id="PF01208"/>
    </source>
</evidence>
<evidence type="ECO:0000256" key="6">
    <source>
        <dbReference type="ARBA" id="ARBA00014308"/>
    </source>
</evidence>
<evidence type="ECO:0000256" key="5">
    <source>
        <dbReference type="ARBA" id="ARBA00012288"/>
    </source>
</evidence>
<comment type="catalytic activity">
    <reaction evidence="13">
        <text>uroporphyrinogen III + 4 H(+) = coproporphyrinogen III + 4 CO2</text>
        <dbReference type="Rhea" id="RHEA:19865"/>
        <dbReference type="ChEBI" id="CHEBI:15378"/>
        <dbReference type="ChEBI" id="CHEBI:16526"/>
        <dbReference type="ChEBI" id="CHEBI:57308"/>
        <dbReference type="ChEBI" id="CHEBI:57309"/>
        <dbReference type="EC" id="4.1.1.37"/>
    </reaction>
    <physiologicalReaction direction="left-to-right" evidence="13">
        <dbReference type="Rhea" id="RHEA:19866"/>
    </physiologicalReaction>
</comment>
<evidence type="ECO:0000256" key="4">
    <source>
        <dbReference type="ARBA" id="ARBA00011738"/>
    </source>
</evidence>
<dbReference type="GO" id="GO:0006783">
    <property type="term" value="P:heme biosynthetic process"/>
    <property type="evidence" value="ECO:0007669"/>
    <property type="project" value="TreeGrafter"/>
</dbReference>
<dbReference type="PANTHER" id="PTHR21091:SF169">
    <property type="entry name" value="UROPORPHYRINOGEN DECARBOXYLASE"/>
    <property type="match status" value="1"/>
</dbReference>
<evidence type="ECO:0000256" key="1">
    <source>
        <dbReference type="ARBA" id="ARBA00004514"/>
    </source>
</evidence>
<keyword evidence="9" id="KW-0456">Lyase</keyword>
<evidence type="ECO:0000256" key="13">
    <source>
        <dbReference type="ARBA" id="ARBA00048411"/>
    </source>
</evidence>
<reference evidence="15 16" key="1">
    <citation type="submission" date="2023-11" db="EMBL/GenBank/DDBJ databases">
        <title>Halocaridina rubra genome assembly.</title>
        <authorList>
            <person name="Smith C."/>
        </authorList>
    </citation>
    <scope>NUCLEOTIDE SEQUENCE [LARGE SCALE GENOMIC DNA]</scope>
    <source>
        <strain evidence="15">EP-1</strain>
        <tissue evidence="15">Whole</tissue>
    </source>
</reference>
<comment type="similarity">
    <text evidence="3">Belongs to the uroporphyrinogen decarboxylase family.</text>
</comment>
<dbReference type="Pfam" id="PF01208">
    <property type="entry name" value="URO-D"/>
    <property type="match status" value="1"/>
</dbReference>
<comment type="catalytic activity">
    <reaction evidence="12">
        <text>uroporphyrinogen I + 4 H(+) = coproporphyrinogen I + 4 CO2</text>
        <dbReference type="Rhea" id="RHEA:31239"/>
        <dbReference type="ChEBI" id="CHEBI:15378"/>
        <dbReference type="ChEBI" id="CHEBI:16526"/>
        <dbReference type="ChEBI" id="CHEBI:62626"/>
        <dbReference type="ChEBI" id="CHEBI:62631"/>
    </reaction>
    <physiologicalReaction direction="left-to-right" evidence="12">
        <dbReference type="Rhea" id="RHEA:31240"/>
    </physiologicalReaction>
</comment>
<dbReference type="Gene3D" id="3.20.20.210">
    <property type="match status" value="1"/>
</dbReference>
<dbReference type="InterPro" id="IPR000257">
    <property type="entry name" value="Uroporphyrinogen_deCOase"/>
</dbReference>